<feature type="coiled-coil region" evidence="4">
    <location>
        <begin position="648"/>
        <end position="675"/>
    </location>
</feature>
<dbReference type="OrthoDB" id="9795626at2"/>
<evidence type="ECO:0000259" key="6">
    <source>
        <dbReference type="Pfam" id="PF13476"/>
    </source>
</evidence>
<name>A0A3L7J711_9MICO</name>
<evidence type="ECO:0000313" key="8">
    <source>
        <dbReference type="Proteomes" id="UP000282460"/>
    </source>
</evidence>
<keyword evidence="4" id="KW-0175">Coiled coil</keyword>
<dbReference type="Pfam" id="PF13476">
    <property type="entry name" value="AAA_23"/>
    <property type="match status" value="1"/>
</dbReference>
<protein>
    <recommendedName>
        <fullName evidence="3">Nuclease SbcCD subunit C</fullName>
    </recommendedName>
</protein>
<dbReference type="EMBL" id="RCWJ01000002">
    <property type="protein sequence ID" value="RLQ84292.1"/>
    <property type="molecule type" value="Genomic_DNA"/>
</dbReference>
<evidence type="ECO:0000256" key="3">
    <source>
        <dbReference type="ARBA" id="ARBA00013368"/>
    </source>
</evidence>
<dbReference type="PANTHER" id="PTHR32114">
    <property type="entry name" value="ABC TRANSPORTER ABCH.3"/>
    <property type="match status" value="1"/>
</dbReference>
<dbReference type="PANTHER" id="PTHR32114:SF2">
    <property type="entry name" value="ABC TRANSPORTER ABCH.3"/>
    <property type="match status" value="1"/>
</dbReference>
<feature type="region of interest" description="Disordered" evidence="5">
    <location>
        <begin position="93"/>
        <end position="112"/>
    </location>
</feature>
<reference evidence="7 8" key="1">
    <citation type="submission" date="2018-10" db="EMBL/GenBank/DDBJ databases">
        <authorList>
            <person name="Li J."/>
        </authorList>
    </citation>
    <scope>NUCLEOTIDE SEQUENCE [LARGE SCALE GENOMIC DNA]</scope>
    <source>
        <strain evidence="7 8">ZD1-4</strain>
    </source>
</reference>
<accession>A0A3L7J711</accession>
<evidence type="ECO:0000256" key="2">
    <source>
        <dbReference type="ARBA" id="ARBA00011322"/>
    </source>
</evidence>
<gene>
    <name evidence="7" type="ORF">D9V28_08800</name>
</gene>
<feature type="coiled-coil region" evidence="4">
    <location>
        <begin position="372"/>
        <end position="399"/>
    </location>
</feature>
<dbReference type="Gene3D" id="3.40.50.300">
    <property type="entry name" value="P-loop containing nucleotide triphosphate hydrolases"/>
    <property type="match status" value="2"/>
</dbReference>
<dbReference type="InterPro" id="IPR027417">
    <property type="entry name" value="P-loop_NTPase"/>
</dbReference>
<comment type="similarity">
    <text evidence="1">Belongs to the SMC family. SbcC subfamily.</text>
</comment>
<dbReference type="GO" id="GO:0016887">
    <property type="term" value="F:ATP hydrolysis activity"/>
    <property type="evidence" value="ECO:0007669"/>
    <property type="project" value="InterPro"/>
</dbReference>
<organism evidence="7 8">
    <name type="scientific">Mycetocola zhadangensis</name>
    <dbReference type="NCBI Taxonomy" id="1164595"/>
    <lineage>
        <taxon>Bacteria</taxon>
        <taxon>Bacillati</taxon>
        <taxon>Actinomycetota</taxon>
        <taxon>Actinomycetes</taxon>
        <taxon>Micrococcales</taxon>
        <taxon>Microbacteriaceae</taxon>
        <taxon>Mycetocola</taxon>
    </lineage>
</organism>
<feature type="coiled-coil region" evidence="4">
    <location>
        <begin position="568"/>
        <end position="619"/>
    </location>
</feature>
<dbReference type="Pfam" id="PF13558">
    <property type="entry name" value="SbcC_Walker_B"/>
    <property type="match status" value="1"/>
</dbReference>
<evidence type="ECO:0000313" key="7">
    <source>
        <dbReference type="EMBL" id="RLQ84292.1"/>
    </source>
</evidence>
<comment type="caution">
    <text evidence="7">The sequence shown here is derived from an EMBL/GenBank/DDBJ whole genome shotgun (WGS) entry which is preliminary data.</text>
</comment>
<proteinExistence type="inferred from homology"/>
<dbReference type="GO" id="GO:0006302">
    <property type="term" value="P:double-strand break repair"/>
    <property type="evidence" value="ECO:0007669"/>
    <property type="project" value="InterPro"/>
</dbReference>
<evidence type="ECO:0000256" key="4">
    <source>
        <dbReference type="SAM" id="Coils"/>
    </source>
</evidence>
<dbReference type="Proteomes" id="UP000282460">
    <property type="component" value="Unassembled WGS sequence"/>
</dbReference>
<sequence length="991" mass="106555">MKIQRLTIAGFGPYKDEQQIDFERFDDDGIFLITGKTGAGKSSLLDAICFALYSGVPRYDGTQSRLRSDYCEPGDSTFVELQFTVHGTSYRVRRSPEYERPKKSGSGTTPQKATAELFRLTDGVWEGIAARPVDVATELDAILGLTKDQFLQVILLAQNRFQQFLLAKNDERQAVLRTLFGTKRFEQMELALVARSKDLAAQLDSSGGSLQSQAALAAGLVQQEAPTQPALAWFDEILAELTDAHARAAEAATVADAEFSTADAEHRALQDTRRRQLRRDSARSTLETFETQTEAIEADRETLDRARRASSVWAHVAARRGAESAHQRAVEAEKEKTERYSALLEGAIDIDAETLGKVIDELARSLGTLQGIVADERTLHRLRGEVERLEKVHADREADVAAATHRVAELPGQLHAVAEELSVAKVTAASLPEAKAKVARLEVARSAAQRAATLDRKLTEARFTEKDASAAHLAAATRLDELFTARLNGHAGELARALVAGDPCAVCGSPEHPKPASWDGDEITEADMAAARAAVADRRSELDDATAIAQDLATRLAAEQARAESKPLDEIDAELADATLELIDLETAAEQVVGYEARQAALRAELDTATESLTALRADSARASTGVAEAATRLTEATTRVTEHRSGFESVAERAAELERRLEAARDLLDAMATTQTRQAALAAATETLADQLAENDCADEAAVDAARRGAAEIASLDTRIREFDNAVASARSTLAEPELADLPADLIDLSAAESLVAETRSSRDAALQAASSLSERVGQLGAIVCRVRTEQEASAALREEYEHVRALASAVQGNEPNTKRMRLETYVLAAQLEEIVTAANARLGTMTSGRYTLQHDDSVQYRNTRSGLGLAILDEHTGRARPTHSLSGGETFLASLALALGLAEVVTNQAGGISLDTLFIDEGFGSLDGDTLEIAMSTLDSLRSGGRTIGLISHVDAMKEQIHAKLRIDVTDSGASRVAVSTVPLGFELV</sequence>
<evidence type="ECO:0000256" key="5">
    <source>
        <dbReference type="SAM" id="MobiDB-lite"/>
    </source>
</evidence>
<dbReference type="SUPFAM" id="SSF52540">
    <property type="entry name" value="P-loop containing nucleoside triphosphate hydrolases"/>
    <property type="match status" value="1"/>
</dbReference>
<keyword evidence="8" id="KW-1185">Reference proteome</keyword>
<comment type="subunit">
    <text evidence="2">Heterodimer of SbcC and SbcD.</text>
</comment>
<dbReference type="RefSeq" id="WP_121659338.1">
    <property type="nucleotide sequence ID" value="NZ_BMEK01000002.1"/>
</dbReference>
<evidence type="ECO:0000256" key="1">
    <source>
        <dbReference type="ARBA" id="ARBA00006930"/>
    </source>
</evidence>
<dbReference type="InterPro" id="IPR038729">
    <property type="entry name" value="Rad50/SbcC_AAA"/>
</dbReference>
<feature type="domain" description="Rad50/SbcC-type AAA" evidence="6">
    <location>
        <begin position="5"/>
        <end position="184"/>
    </location>
</feature>
<dbReference type="AlphaFoldDB" id="A0A3L7J711"/>